<dbReference type="EMBL" id="PGCK01000008">
    <property type="protein sequence ID" value="MCD1295326.1"/>
    <property type="molecule type" value="Genomic_DNA"/>
</dbReference>
<accession>A0AAP2REI7</accession>
<evidence type="ECO:0000313" key="10">
    <source>
        <dbReference type="Proteomes" id="UP001320159"/>
    </source>
</evidence>
<reference evidence="9 10" key="1">
    <citation type="submission" date="2017-11" db="EMBL/GenBank/DDBJ databases">
        <title>Isolation and Characterization of Family Methanocellaceae Species from Potential Methane Hydrate Area Offshore Southwestern Taiwan.</title>
        <authorList>
            <person name="Zhang W.-L."/>
            <person name="Chen W.-C."/>
            <person name="Lai M.-C."/>
            <person name="Chen S.-C."/>
        </authorList>
    </citation>
    <scope>NUCLEOTIDE SEQUENCE [LARGE SCALE GENOMIC DNA]</scope>
    <source>
        <strain evidence="9 10">CWC-04</strain>
    </source>
</reference>
<keyword evidence="10" id="KW-1185">Reference proteome</keyword>
<feature type="coiled-coil region" evidence="8">
    <location>
        <begin position="10"/>
        <end position="37"/>
    </location>
</feature>
<comment type="similarity">
    <text evidence="1">Belongs to the prefoldin subunit alpha family.</text>
</comment>
<keyword evidence="4 6" id="KW-0143">Chaperone</keyword>
<comment type="subunit">
    <text evidence="2 6">Heterohexamer of two alpha and four beta subunits.</text>
</comment>
<gene>
    <name evidence="6" type="primary">pfdA</name>
    <name evidence="9" type="ORF">CUJ83_09975</name>
</gene>
<dbReference type="GO" id="GO:0016272">
    <property type="term" value="C:prefoldin complex"/>
    <property type="evidence" value="ECO:0007669"/>
    <property type="project" value="UniProtKB-UniRule"/>
</dbReference>
<keyword evidence="3 6" id="KW-0963">Cytoplasm</keyword>
<evidence type="ECO:0000256" key="5">
    <source>
        <dbReference type="ARBA" id="ARBA00025077"/>
    </source>
</evidence>
<comment type="caution">
    <text evidence="9">The sequence shown here is derived from an EMBL/GenBank/DDBJ whole genome shotgun (WGS) entry which is preliminary data.</text>
</comment>
<evidence type="ECO:0000256" key="3">
    <source>
        <dbReference type="ARBA" id="ARBA00022490"/>
    </source>
</evidence>
<evidence type="ECO:0000256" key="2">
    <source>
        <dbReference type="ARBA" id="ARBA00011716"/>
    </source>
</evidence>
<evidence type="ECO:0000256" key="8">
    <source>
        <dbReference type="SAM" id="Coils"/>
    </source>
</evidence>
<dbReference type="CDD" id="cd23160">
    <property type="entry name" value="Prefoldin_alpha_GimC"/>
    <property type="match status" value="1"/>
</dbReference>
<sequence length="137" mass="15275">MADMATEEQIRELVARMQAYQSRLEMLQQQANFIQLSLNDIDNALKALGSLEEKEEGHEMLVPIGANSYVYATISNPSRVLIGIGAGISVEKSADDSKAILSSRRTEMEKILVETSGAINQVTNELMRLQQEAEKYR</sequence>
<dbReference type="RefSeq" id="WP_230742180.1">
    <property type="nucleotide sequence ID" value="NZ_PGCK01000008.1"/>
</dbReference>
<proteinExistence type="inferred from homology"/>
<evidence type="ECO:0000256" key="6">
    <source>
        <dbReference type="HAMAP-Rule" id="MF_00308"/>
    </source>
</evidence>
<comment type="function">
    <text evidence="5 6">Molecular chaperone capable of stabilizing a range of proteins. Seems to fulfill an ATP-independent, HSP70-like function in archaeal de novo protein folding.</text>
</comment>
<dbReference type="Gene3D" id="1.10.287.370">
    <property type="match status" value="1"/>
</dbReference>
<dbReference type="GO" id="GO:0006457">
    <property type="term" value="P:protein folding"/>
    <property type="evidence" value="ECO:0007669"/>
    <property type="project" value="UniProtKB-UniRule"/>
</dbReference>
<dbReference type="InterPro" id="IPR009053">
    <property type="entry name" value="Prefoldin"/>
</dbReference>
<organism evidence="9 10">
    <name type="scientific">Methanooceanicella nereidis</name>
    <dbReference type="NCBI Taxonomy" id="2052831"/>
    <lineage>
        <taxon>Archaea</taxon>
        <taxon>Methanobacteriati</taxon>
        <taxon>Methanobacteriota</taxon>
        <taxon>Stenosarchaea group</taxon>
        <taxon>Methanomicrobia</taxon>
        <taxon>Methanocellales</taxon>
        <taxon>Methanocellaceae</taxon>
        <taxon>Methanooceanicella</taxon>
    </lineage>
</organism>
<dbReference type="PANTHER" id="PTHR12674:SF4">
    <property type="entry name" value="PREFOLDIN SUBUNIT ALPHA 2"/>
    <property type="match status" value="1"/>
</dbReference>
<comment type="similarity">
    <text evidence="6">Belongs to the prefoldin alpha subunit family.</text>
</comment>
<dbReference type="InterPro" id="IPR004127">
    <property type="entry name" value="Prefoldin_subunit_alpha"/>
</dbReference>
<comment type="subcellular location">
    <subcellularLocation>
        <location evidence="6">Cytoplasm</location>
    </subcellularLocation>
</comment>
<dbReference type="SUPFAM" id="SSF46579">
    <property type="entry name" value="Prefoldin"/>
    <property type="match status" value="1"/>
</dbReference>
<evidence type="ECO:0000256" key="7">
    <source>
        <dbReference type="NCBIfam" id="TIGR00293"/>
    </source>
</evidence>
<dbReference type="AlphaFoldDB" id="A0AAP2REI7"/>
<evidence type="ECO:0000256" key="1">
    <source>
        <dbReference type="ARBA" id="ARBA00010048"/>
    </source>
</evidence>
<dbReference type="HAMAP" id="MF_00308">
    <property type="entry name" value="PfdA"/>
    <property type="match status" value="1"/>
</dbReference>
<name>A0AAP2REI7_9EURY</name>
<dbReference type="Proteomes" id="UP001320159">
    <property type="component" value="Unassembled WGS sequence"/>
</dbReference>
<dbReference type="GO" id="GO:0051082">
    <property type="term" value="F:unfolded protein binding"/>
    <property type="evidence" value="ECO:0007669"/>
    <property type="project" value="UniProtKB-UniRule"/>
</dbReference>
<dbReference type="Pfam" id="PF02996">
    <property type="entry name" value="Prefoldin"/>
    <property type="match status" value="1"/>
</dbReference>
<dbReference type="InterPro" id="IPR011599">
    <property type="entry name" value="PFD_alpha_archaea"/>
</dbReference>
<evidence type="ECO:0000256" key="4">
    <source>
        <dbReference type="ARBA" id="ARBA00023186"/>
    </source>
</evidence>
<dbReference type="GO" id="GO:0005737">
    <property type="term" value="C:cytoplasm"/>
    <property type="evidence" value="ECO:0007669"/>
    <property type="project" value="UniProtKB-SubCell"/>
</dbReference>
<protein>
    <recommendedName>
        <fullName evidence="6 7">Prefoldin subunit alpha</fullName>
    </recommendedName>
    <alternativeName>
        <fullName evidence="6">GimC subunit alpha</fullName>
    </alternativeName>
</protein>
<dbReference type="PANTHER" id="PTHR12674">
    <property type="entry name" value="PREFOLDIN SUBUNIT 5"/>
    <property type="match status" value="1"/>
</dbReference>
<dbReference type="NCBIfam" id="TIGR00293">
    <property type="entry name" value="prefoldin subunit alpha"/>
    <property type="match status" value="1"/>
</dbReference>
<evidence type="ECO:0000313" key="9">
    <source>
        <dbReference type="EMBL" id="MCD1295326.1"/>
    </source>
</evidence>
<keyword evidence="8" id="KW-0175">Coiled coil</keyword>